<sequence>MSAVTGRRNWGVEEFRGAWNSGRTECGTRLVLILGSSHCDALSDLVLGWGGQKWTKGCHFSSNCASVKNIRNVLGQTDPKMYLMSKYHISEKWPKVFFWKKGGFGNKLEKSPTVNRQKNINESFCLPFIPRNQIFTFFINLQAEKYRKFLRKILSRSLFGFSTIDADSSMFTSKVLISSKSLAA</sequence>
<accession>A0A3M7SB56</accession>
<reference evidence="1 2" key="1">
    <citation type="journal article" date="2018" name="Sci. Rep.">
        <title>Genomic signatures of local adaptation to the degree of environmental predictability in rotifers.</title>
        <authorList>
            <person name="Franch-Gras L."/>
            <person name="Hahn C."/>
            <person name="Garcia-Roger E.M."/>
            <person name="Carmona M.J."/>
            <person name="Serra M."/>
            <person name="Gomez A."/>
        </authorList>
    </citation>
    <scope>NUCLEOTIDE SEQUENCE [LARGE SCALE GENOMIC DNA]</scope>
    <source>
        <strain evidence="1">HYR1</strain>
    </source>
</reference>
<proteinExistence type="predicted"/>
<organism evidence="1 2">
    <name type="scientific">Brachionus plicatilis</name>
    <name type="common">Marine rotifer</name>
    <name type="synonym">Brachionus muelleri</name>
    <dbReference type="NCBI Taxonomy" id="10195"/>
    <lineage>
        <taxon>Eukaryota</taxon>
        <taxon>Metazoa</taxon>
        <taxon>Spiralia</taxon>
        <taxon>Gnathifera</taxon>
        <taxon>Rotifera</taxon>
        <taxon>Eurotatoria</taxon>
        <taxon>Monogononta</taxon>
        <taxon>Pseudotrocha</taxon>
        <taxon>Ploima</taxon>
        <taxon>Brachionidae</taxon>
        <taxon>Brachionus</taxon>
    </lineage>
</organism>
<protein>
    <submittedName>
        <fullName evidence="1">Uncharacterized protein</fullName>
    </submittedName>
</protein>
<name>A0A3M7SB56_BRAPC</name>
<comment type="caution">
    <text evidence="1">The sequence shown here is derived from an EMBL/GenBank/DDBJ whole genome shotgun (WGS) entry which is preliminary data.</text>
</comment>
<keyword evidence="2" id="KW-1185">Reference proteome</keyword>
<dbReference type="EMBL" id="REGN01001715">
    <property type="protein sequence ID" value="RNA33001.1"/>
    <property type="molecule type" value="Genomic_DNA"/>
</dbReference>
<evidence type="ECO:0000313" key="1">
    <source>
        <dbReference type="EMBL" id="RNA33001.1"/>
    </source>
</evidence>
<dbReference type="Proteomes" id="UP000276133">
    <property type="component" value="Unassembled WGS sequence"/>
</dbReference>
<dbReference type="AlphaFoldDB" id="A0A3M7SB56"/>
<evidence type="ECO:0000313" key="2">
    <source>
        <dbReference type="Proteomes" id="UP000276133"/>
    </source>
</evidence>
<gene>
    <name evidence="1" type="ORF">BpHYR1_037734</name>
</gene>